<dbReference type="NCBIfam" id="TIGR04183">
    <property type="entry name" value="Por_Secre_tail"/>
    <property type="match status" value="1"/>
</dbReference>
<evidence type="ECO:0000313" key="5">
    <source>
        <dbReference type="EMBL" id="TPG45319.1"/>
    </source>
</evidence>
<feature type="signal peptide" evidence="3">
    <location>
        <begin position="1"/>
        <end position="19"/>
    </location>
</feature>
<evidence type="ECO:0000256" key="1">
    <source>
        <dbReference type="ARBA" id="ARBA00022729"/>
    </source>
</evidence>
<dbReference type="Proteomes" id="UP000319700">
    <property type="component" value="Unassembled WGS sequence"/>
</dbReference>
<feature type="chain" id="PRO_5021475148" evidence="3">
    <location>
        <begin position="20"/>
        <end position="606"/>
    </location>
</feature>
<sequence length="606" mass="65856">MKKKILLFFIIVTSVQGFAQIYIGANTPVYVKNQVLYVTQNMNLATNSNLYLRNNSQLVQGTTGTTNNTGTGIVSVYQEGTSDNFDYNYWCSPVGNPIISAGNTNFGISLLNRPTSSTAVIPATALPLSNYDGTANPLAIASYWIYKLTNANNYSQWVQVGNATTIAPGEGFTMKGTSGSDTTDPEGTGIVNNPGTGKQRYDFRGKPNDGNITVNVGANNATLTGNPYPSALHLNAFLLDPTNTAATGIAYFWQQDKTVNSHYLSAYRGGYAAYSPISLGSTGIYTAATFKSYNSDGTVNGNPPTGTSPVVARKYLPIGQGFLISGASNGTVTFRNSHRIFYKEDNSLSQFEKPAKNLSAKTNGTLNNQDYPPPPPPLVPFFKLNVIINNEFTRQLALAFVSEATDGVDRGIDAKNMDGNLPSDISFWIENGNYVIQGVNFDLSKKIPLAVNATANTTFKFFIPEIVDFDDSQPIYIYDALDMSYHDIKNGTYEVSVTPGTFTERFKISFTSQTLGIKEENKTNFLISQDNKNQVLTASNPNNEIIKSFVLYDILGRTILSKNNLGTDQNFTFSTSGLSSGVYIATFLTSDNEKVVQKVIISNSGK</sequence>
<dbReference type="AlphaFoldDB" id="A0A502F7H8"/>
<accession>A0A502F7H8</accession>
<reference evidence="5 6" key="1">
    <citation type="journal article" date="2019" name="Environ. Microbiol.">
        <title>Species interactions and distinct microbial communities in high Arctic permafrost affected cryosols are associated with the CH4 and CO2 gas fluxes.</title>
        <authorList>
            <person name="Altshuler I."/>
            <person name="Hamel J."/>
            <person name="Turney S."/>
            <person name="Magnuson E."/>
            <person name="Levesque R."/>
            <person name="Greer C."/>
            <person name="Whyte L.G."/>
        </authorList>
    </citation>
    <scope>NUCLEOTIDE SEQUENCE [LARGE SCALE GENOMIC DNA]</scope>
    <source>
        <strain evidence="5 6">42</strain>
    </source>
</reference>
<protein>
    <submittedName>
        <fullName evidence="5">T9SS C-terminal target domain-containing protein</fullName>
    </submittedName>
</protein>
<feature type="domain" description="Secretion system C-terminal sorting" evidence="4">
    <location>
        <begin position="540"/>
        <end position="601"/>
    </location>
</feature>
<proteinExistence type="predicted"/>
<organism evidence="5 6">
    <name type="scientific">Flavobacterium pectinovorum</name>
    <dbReference type="NCBI Taxonomy" id="29533"/>
    <lineage>
        <taxon>Bacteria</taxon>
        <taxon>Pseudomonadati</taxon>
        <taxon>Bacteroidota</taxon>
        <taxon>Flavobacteriia</taxon>
        <taxon>Flavobacteriales</taxon>
        <taxon>Flavobacteriaceae</taxon>
        <taxon>Flavobacterium</taxon>
    </lineage>
</organism>
<dbReference type="Pfam" id="PF18962">
    <property type="entry name" value="Por_Secre_tail"/>
    <property type="match status" value="1"/>
</dbReference>
<dbReference type="EMBL" id="RCZH01000001">
    <property type="protein sequence ID" value="TPG45319.1"/>
    <property type="molecule type" value="Genomic_DNA"/>
</dbReference>
<comment type="caution">
    <text evidence="5">The sequence shown here is derived from an EMBL/GenBank/DDBJ whole genome shotgun (WGS) entry which is preliminary data.</text>
</comment>
<dbReference type="RefSeq" id="WP_140503006.1">
    <property type="nucleotide sequence ID" value="NZ_RCZH01000001.1"/>
</dbReference>
<evidence type="ECO:0000256" key="2">
    <source>
        <dbReference type="SAM" id="MobiDB-lite"/>
    </source>
</evidence>
<dbReference type="OrthoDB" id="2582440at2"/>
<keyword evidence="1 3" id="KW-0732">Signal</keyword>
<name>A0A502F7H8_9FLAO</name>
<feature type="region of interest" description="Disordered" evidence="2">
    <location>
        <begin position="177"/>
        <end position="198"/>
    </location>
</feature>
<evidence type="ECO:0000259" key="4">
    <source>
        <dbReference type="Pfam" id="PF18962"/>
    </source>
</evidence>
<dbReference type="InterPro" id="IPR026444">
    <property type="entry name" value="Secre_tail"/>
</dbReference>
<gene>
    <name evidence="5" type="ORF">EAH81_01585</name>
</gene>
<evidence type="ECO:0000256" key="3">
    <source>
        <dbReference type="SAM" id="SignalP"/>
    </source>
</evidence>
<keyword evidence="6" id="KW-1185">Reference proteome</keyword>
<evidence type="ECO:0000313" key="6">
    <source>
        <dbReference type="Proteomes" id="UP000319700"/>
    </source>
</evidence>